<evidence type="ECO:0000256" key="3">
    <source>
        <dbReference type="ARBA" id="ARBA00008281"/>
    </source>
</evidence>
<evidence type="ECO:0000256" key="2">
    <source>
        <dbReference type="ARBA" id="ARBA00004162"/>
    </source>
</evidence>
<reference evidence="11" key="2">
    <citation type="submission" date="2023-03" db="EMBL/GenBank/DDBJ databases">
        <authorList>
            <person name="Obshta O."/>
            <person name="Zabrodski M.W."/>
            <person name="Soomro T."/>
            <person name="Wilson G."/>
            <person name="Masood F."/>
            <person name="Thebeau J."/>
            <person name="Bezerra Da Silva M.C."/>
            <person name="Raza F."/>
            <person name="Biganski S."/>
            <person name="Jose M."/>
            <person name="Camilli M."/>
            <person name="Kozii I.V."/>
            <person name="Kozii R.V."/>
            <person name="Simko E."/>
            <person name="Wood S.C."/>
        </authorList>
    </citation>
    <scope>NUCLEOTIDE SEQUENCE</scope>
    <source>
        <strain evidence="11">PL001</strain>
    </source>
</reference>
<dbReference type="AlphaFoldDB" id="A0AAP5JYK0"/>
<keyword evidence="11" id="KW-0282">Flagellum</keyword>
<reference evidence="11" key="1">
    <citation type="journal article" date="2023" name="J. Vet. Diagn. Invest.">
        <title>Oxytetracycline-resistant Paenibacillus larvae identified in commercial beekeeping operations in Saskatchewan using pooled honey sampling.</title>
        <authorList>
            <person name="Obshta O."/>
            <person name="Zabrodski M.W."/>
            <person name="Soomro T."/>
            <person name="Wilson G."/>
            <person name="Masood F."/>
            <person name="Thebeau J."/>
            <person name="Silva M.C.B."/>
            <person name="Biganski S."/>
            <person name="Kozii I.V."/>
            <person name="Koziy R.V."/>
            <person name="Raza M.F."/>
            <person name="Jose M.S."/>
            <person name="Simko E."/>
            <person name="Wood S.C."/>
        </authorList>
    </citation>
    <scope>NUCLEOTIDE SEQUENCE</scope>
    <source>
        <strain evidence="11">PL001</strain>
    </source>
</reference>
<comment type="similarity">
    <text evidence="3 10">Belongs to the FliL family.</text>
</comment>
<keyword evidence="11" id="KW-0966">Cell projection</keyword>
<comment type="caution">
    <text evidence="11">The sequence shown here is derived from an EMBL/GenBank/DDBJ whole genome shotgun (WGS) entry which is preliminary data.</text>
</comment>
<evidence type="ECO:0000256" key="8">
    <source>
        <dbReference type="ARBA" id="ARBA00022989"/>
    </source>
</evidence>
<evidence type="ECO:0000256" key="4">
    <source>
        <dbReference type="ARBA" id="ARBA00022475"/>
    </source>
</evidence>
<gene>
    <name evidence="11" type="ORF">P7H09_23210</name>
</gene>
<evidence type="ECO:0000313" key="12">
    <source>
        <dbReference type="Proteomes" id="UP001259239"/>
    </source>
</evidence>
<comment type="function">
    <text evidence="1 10">Controls the rotational direction of flagella during chemotaxis.</text>
</comment>
<evidence type="ECO:0000256" key="5">
    <source>
        <dbReference type="ARBA" id="ARBA00022500"/>
    </source>
</evidence>
<dbReference type="GO" id="GO:0005886">
    <property type="term" value="C:plasma membrane"/>
    <property type="evidence" value="ECO:0007669"/>
    <property type="project" value="UniProtKB-SubCell"/>
</dbReference>
<protein>
    <recommendedName>
        <fullName evidence="10">Flagellar protein FliL</fullName>
    </recommendedName>
</protein>
<keyword evidence="5 10" id="KW-0145">Chemotaxis</keyword>
<keyword evidence="7 10" id="KW-0283">Flagellar rotation</keyword>
<keyword evidence="8" id="KW-1133">Transmembrane helix</keyword>
<accession>A0AAP5JYK0</accession>
<sequence>MVKDVTTNLASPGTFVKVSFAFEMDSKKAKADLENLLDSRVKGTIIRTLSDMTAEQVQGSKGQDNLTKTLEKLINDQIKEGKVRQVSITDIVVQ</sequence>
<keyword evidence="4 10" id="KW-1003">Cell membrane</keyword>
<evidence type="ECO:0000256" key="9">
    <source>
        <dbReference type="ARBA" id="ARBA00023136"/>
    </source>
</evidence>
<dbReference type="EMBL" id="JARQGV010000004">
    <property type="protein sequence ID" value="MDT2254042.1"/>
    <property type="molecule type" value="Genomic_DNA"/>
</dbReference>
<evidence type="ECO:0000256" key="7">
    <source>
        <dbReference type="ARBA" id="ARBA00022779"/>
    </source>
</evidence>
<dbReference type="Pfam" id="PF03748">
    <property type="entry name" value="FliL"/>
    <property type="match status" value="1"/>
</dbReference>
<keyword evidence="11" id="KW-0969">Cilium</keyword>
<dbReference type="GO" id="GO:0071973">
    <property type="term" value="P:bacterial-type flagellum-dependent cell motility"/>
    <property type="evidence" value="ECO:0007669"/>
    <property type="project" value="InterPro"/>
</dbReference>
<dbReference type="GO" id="GO:0009425">
    <property type="term" value="C:bacterial-type flagellum basal body"/>
    <property type="evidence" value="ECO:0007669"/>
    <property type="project" value="InterPro"/>
</dbReference>
<organism evidence="11 12">
    <name type="scientific">Paenibacillus larvae</name>
    <dbReference type="NCBI Taxonomy" id="1464"/>
    <lineage>
        <taxon>Bacteria</taxon>
        <taxon>Bacillati</taxon>
        <taxon>Bacillota</taxon>
        <taxon>Bacilli</taxon>
        <taxon>Bacillales</taxon>
        <taxon>Paenibacillaceae</taxon>
        <taxon>Paenibacillus</taxon>
    </lineage>
</organism>
<keyword evidence="6" id="KW-0812">Transmembrane</keyword>
<name>A0AAP5JYK0_9BACL</name>
<dbReference type="GO" id="GO:0006935">
    <property type="term" value="P:chemotaxis"/>
    <property type="evidence" value="ECO:0007669"/>
    <property type="project" value="UniProtKB-KW"/>
</dbReference>
<comment type="subcellular location">
    <subcellularLocation>
        <location evidence="2">Cell membrane</location>
        <topology evidence="2">Single-pass membrane protein</topology>
    </subcellularLocation>
</comment>
<proteinExistence type="inferred from homology"/>
<dbReference type="InterPro" id="IPR005503">
    <property type="entry name" value="FliL"/>
</dbReference>
<keyword evidence="9 10" id="KW-0472">Membrane</keyword>
<evidence type="ECO:0000256" key="1">
    <source>
        <dbReference type="ARBA" id="ARBA00002254"/>
    </source>
</evidence>
<evidence type="ECO:0000313" key="11">
    <source>
        <dbReference type="EMBL" id="MDT2254042.1"/>
    </source>
</evidence>
<evidence type="ECO:0000256" key="10">
    <source>
        <dbReference type="RuleBase" id="RU364125"/>
    </source>
</evidence>
<dbReference type="RefSeq" id="WP_023484721.1">
    <property type="nucleotide sequence ID" value="NZ_CBCRXL010000003.1"/>
</dbReference>
<evidence type="ECO:0000256" key="6">
    <source>
        <dbReference type="ARBA" id="ARBA00022692"/>
    </source>
</evidence>
<dbReference type="Proteomes" id="UP001259239">
    <property type="component" value="Unassembled WGS sequence"/>
</dbReference>